<evidence type="ECO:0000256" key="6">
    <source>
        <dbReference type="ARBA" id="ARBA00023277"/>
    </source>
</evidence>
<dbReference type="InterPro" id="IPR018485">
    <property type="entry name" value="FGGY_C"/>
</dbReference>
<dbReference type="GO" id="GO:0005524">
    <property type="term" value="F:ATP binding"/>
    <property type="evidence" value="ECO:0007669"/>
    <property type="project" value="UniProtKB-UniRule"/>
</dbReference>
<dbReference type="CDD" id="cd07781">
    <property type="entry name" value="ASKHA_NBD_FGGY_L-RBK"/>
    <property type="match status" value="1"/>
</dbReference>
<keyword evidence="6 7" id="KW-0119">Carbohydrate metabolism</keyword>
<keyword evidence="4 7" id="KW-0067">ATP-binding</keyword>
<dbReference type="UniPathway" id="UPA00145">
    <property type="reaction ID" value="UER00566"/>
</dbReference>
<dbReference type="Proteomes" id="UP000632659">
    <property type="component" value="Unassembled WGS sequence"/>
</dbReference>
<keyword evidence="3 7" id="KW-0418">Kinase</keyword>
<evidence type="ECO:0000256" key="3">
    <source>
        <dbReference type="ARBA" id="ARBA00022777"/>
    </source>
</evidence>
<evidence type="ECO:0000256" key="8">
    <source>
        <dbReference type="NCBIfam" id="TIGR01234"/>
    </source>
</evidence>
<dbReference type="EMBL" id="JACRTL010000004">
    <property type="protein sequence ID" value="MBC8611122.1"/>
    <property type="molecule type" value="Genomic_DNA"/>
</dbReference>
<organism evidence="12 13">
    <name type="scientific">Massiliimalia timonensis</name>
    <dbReference type="NCBI Taxonomy" id="1987501"/>
    <lineage>
        <taxon>Bacteria</taxon>
        <taxon>Bacillati</taxon>
        <taxon>Bacillota</taxon>
        <taxon>Clostridia</taxon>
        <taxon>Eubacteriales</taxon>
        <taxon>Oscillospiraceae</taxon>
        <taxon>Massiliimalia</taxon>
    </lineage>
</organism>
<dbReference type="PROSITE" id="PS00445">
    <property type="entry name" value="FGGY_KINASES_2"/>
    <property type="match status" value="1"/>
</dbReference>
<evidence type="ECO:0000256" key="7">
    <source>
        <dbReference type="HAMAP-Rule" id="MF_00520"/>
    </source>
</evidence>
<dbReference type="AlphaFoldDB" id="A0A8J6PBL1"/>
<dbReference type="Gene3D" id="3.30.420.40">
    <property type="match status" value="2"/>
</dbReference>
<reference evidence="12" key="1">
    <citation type="submission" date="2020-08" db="EMBL/GenBank/DDBJ databases">
        <title>Genome public.</title>
        <authorList>
            <person name="Liu C."/>
            <person name="Sun Q."/>
        </authorList>
    </citation>
    <scope>NUCLEOTIDE SEQUENCE</scope>
    <source>
        <strain evidence="12">NSJ-15</strain>
    </source>
</reference>
<dbReference type="NCBIfam" id="NF003154">
    <property type="entry name" value="PRK04123.1"/>
    <property type="match status" value="1"/>
</dbReference>
<dbReference type="InterPro" id="IPR018484">
    <property type="entry name" value="FGGY_N"/>
</dbReference>
<evidence type="ECO:0000259" key="10">
    <source>
        <dbReference type="Pfam" id="PF00370"/>
    </source>
</evidence>
<dbReference type="RefSeq" id="WP_154825650.1">
    <property type="nucleotide sequence ID" value="NZ_JACRTL010000004.1"/>
</dbReference>
<dbReference type="Pfam" id="PF00370">
    <property type="entry name" value="FGGY_N"/>
    <property type="match status" value="1"/>
</dbReference>
<evidence type="ECO:0000313" key="13">
    <source>
        <dbReference type="Proteomes" id="UP000632659"/>
    </source>
</evidence>
<dbReference type="PIRSF" id="PIRSF000538">
    <property type="entry name" value="GlpK"/>
    <property type="match status" value="1"/>
</dbReference>
<keyword evidence="1 7" id="KW-0808">Transferase</keyword>
<dbReference type="GO" id="GO:0019150">
    <property type="term" value="F:D-ribulokinase activity"/>
    <property type="evidence" value="ECO:0007669"/>
    <property type="project" value="TreeGrafter"/>
</dbReference>
<dbReference type="InterPro" id="IPR005929">
    <property type="entry name" value="Ribulokinase"/>
</dbReference>
<comment type="pathway">
    <text evidence="7 9">Carbohydrate degradation; L-arabinose degradation via L-ribulose; D-xylulose 5-phosphate from L-arabinose (bacterial route): step 2/3.</text>
</comment>
<accession>A0A8J6PBL1</accession>
<feature type="domain" description="Carbohydrate kinase FGGY C-terminal" evidence="11">
    <location>
        <begin position="288"/>
        <end position="486"/>
    </location>
</feature>
<protein>
    <recommendedName>
        <fullName evidence="7 8">Ribulokinase</fullName>
        <ecNumber evidence="7 8">2.7.1.16</ecNumber>
    </recommendedName>
</protein>
<dbReference type="GO" id="GO:0019569">
    <property type="term" value="P:L-arabinose catabolic process to D-xylulose 5-phosphate"/>
    <property type="evidence" value="ECO:0007669"/>
    <property type="project" value="UniProtKB-UniRule"/>
</dbReference>
<evidence type="ECO:0000256" key="1">
    <source>
        <dbReference type="ARBA" id="ARBA00022679"/>
    </source>
</evidence>
<sequence>MSKYTIGYDYGSLSVRALLVDLGTGEEICDSEYVYPHGVMEKELPDGTALGIDWALQHPQDYLDGFVDTTRAVLEKSGVDPQQVIGIGIDFTSCTILPTLKDGTPLCFLPEYQNQPHAYVKLWKHHAAQYCADILNDVAEKMDQPWLNLYGGKISCEWVVPKAMQIAKEAPDIYRATERIIEAGDWVIWMLCGKETRSACNAGYKALWHHKNGYPDKAFFKALDPLMENFVSEKLSEDIHPLGEKAGNLTPEMAKLTGLSTNTAVAVETVDAHASVPACTIADEGKMLMIMGTSTCHMLLSKTERGVPGTCGIVKDGIIPGFYGYEAGQSCVGDHFAWFVDRCLPADYYEAAKEKGLNIHQYLREKAQVLKPGESGLLALDWWNGVRSTLMDFDLSGLLLGMTLQTKPEEIYRALIEATAYGTRVIIEAFEAQDIAVNELYAAGGIANKDPMMMQIYADICGKTIHISGSGQSGALGSAIFAAAAAGSENGGFHTVEESAKRLGKLKDTVYQPVAENAAVYEKLYCEYKKLYHYFGRGENSVMKRLKDLKLQYAK</sequence>
<dbReference type="GO" id="GO:0005737">
    <property type="term" value="C:cytoplasm"/>
    <property type="evidence" value="ECO:0007669"/>
    <property type="project" value="TreeGrafter"/>
</dbReference>
<proteinExistence type="inferred from homology"/>
<comment type="caution">
    <text evidence="12">The sequence shown here is derived from an EMBL/GenBank/DDBJ whole genome shotgun (WGS) entry which is preliminary data.</text>
</comment>
<dbReference type="InterPro" id="IPR043129">
    <property type="entry name" value="ATPase_NBD"/>
</dbReference>
<evidence type="ECO:0000256" key="2">
    <source>
        <dbReference type="ARBA" id="ARBA00022741"/>
    </source>
</evidence>
<dbReference type="InterPro" id="IPR018483">
    <property type="entry name" value="Carb_kinase_FGGY_CS"/>
</dbReference>
<evidence type="ECO:0000313" key="12">
    <source>
        <dbReference type="EMBL" id="MBC8611122.1"/>
    </source>
</evidence>
<comment type="catalytic activity">
    <reaction evidence="7 9">
        <text>L-ribulose + ATP = L-ribulose 5-phosphate + ADP + H(+)</text>
        <dbReference type="Rhea" id="RHEA:22072"/>
        <dbReference type="ChEBI" id="CHEBI:15378"/>
        <dbReference type="ChEBI" id="CHEBI:16880"/>
        <dbReference type="ChEBI" id="CHEBI:30616"/>
        <dbReference type="ChEBI" id="CHEBI:58226"/>
        <dbReference type="ChEBI" id="CHEBI:456216"/>
        <dbReference type="EC" id="2.7.1.16"/>
    </reaction>
</comment>
<dbReference type="PANTHER" id="PTHR43435:SF4">
    <property type="entry name" value="FGGY CARBOHYDRATE KINASE DOMAIN-CONTAINING PROTEIN"/>
    <property type="match status" value="1"/>
</dbReference>
<dbReference type="InterPro" id="IPR000577">
    <property type="entry name" value="Carb_kinase_FGGY"/>
</dbReference>
<keyword evidence="13" id="KW-1185">Reference proteome</keyword>
<evidence type="ECO:0000259" key="11">
    <source>
        <dbReference type="Pfam" id="PF02782"/>
    </source>
</evidence>
<comment type="similarity">
    <text evidence="7 9">Belongs to the ribulokinase family.</text>
</comment>
<evidence type="ECO:0000256" key="5">
    <source>
        <dbReference type="ARBA" id="ARBA00022935"/>
    </source>
</evidence>
<dbReference type="SUPFAM" id="SSF53067">
    <property type="entry name" value="Actin-like ATPase domain"/>
    <property type="match status" value="2"/>
</dbReference>
<keyword evidence="2 7" id="KW-0547">Nucleotide-binding</keyword>
<evidence type="ECO:0000256" key="4">
    <source>
        <dbReference type="ARBA" id="ARBA00022840"/>
    </source>
</evidence>
<name>A0A8J6PBL1_9FIRM</name>
<keyword evidence="5 7" id="KW-0054">Arabinose catabolism</keyword>
<feature type="domain" description="Carbohydrate kinase FGGY N-terminal" evidence="10">
    <location>
        <begin position="4"/>
        <end position="274"/>
    </location>
</feature>
<dbReference type="NCBIfam" id="TIGR01234">
    <property type="entry name" value="L-ribulokinase"/>
    <property type="match status" value="1"/>
</dbReference>
<dbReference type="GO" id="GO:0008741">
    <property type="term" value="F:ribulokinase activity"/>
    <property type="evidence" value="ECO:0007669"/>
    <property type="project" value="UniProtKB-UniRule"/>
</dbReference>
<evidence type="ECO:0000256" key="9">
    <source>
        <dbReference type="RuleBase" id="RU003455"/>
    </source>
</evidence>
<dbReference type="PANTHER" id="PTHR43435">
    <property type="entry name" value="RIBULOKINASE"/>
    <property type="match status" value="1"/>
</dbReference>
<dbReference type="HAMAP" id="MF_00520">
    <property type="entry name" value="Ribulokinase"/>
    <property type="match status" value="1"/>
</dbReference>
<comment type="catalytic activity">
    <reaction evidence="7">
        <text>D-ribulose + ATP = D-ribulose 5-phosphate + ADP + H(+)</text>
        <dbReference type="Rhea" id="RHEA:17601"/>
        <dbReference type="ChEBI" id="CHEBI:15378"/>
        <dbReference type="ChEBI" id="CHEBI:17173"/>
        <dbReference type="ChEBI" id="CHEBI:30616"/>
        <dbReference type="ChEBI" id="CHEBI:58121"/>
        <dbReference type="ChEBI" id="CHEBI:456216"/>
        <dbReference type="EC" id="2.7.1.16"/>
    </reaction>
</comment>
<gene>
    <name evidence="7 12" type="primary">araB</name>
    <name evidence="12" type="ORF">H8702_08345</name>
</gene>
<dbReference type="EC" id="2.7.1.16" evidence="7 8"/>
<dbReference type="Pfam" id="PF02782">
    <property type="entry name" value="FGGY_C"/>
    <property type="match status" value="1"/>
</dbReference>